<protein>
    <submittedName>
        <fullName evidence="7">PWP1 protein</fullName>
    </submittedName>
</protein>
<feature type="compositionally biased region" description="Polar residues" evidence="5">
    <location>
        <begin position="760"/>
        <end position="791"/>
    </location>
</feature>
<feature type="region of interest" description="Disordered" evidence="5">
    <location>
        <begin position="1922"/>
        <end position="2033"/>
    </location>
</feature>
<dbReference type="InterPro" id="IPR029341">
    <property type="entry name" value="FAM21/CAPZIP"/>
</dbReference>
<feature type="compositionally biased region" description="Polar residues" evidence="5">
    <location>
        <begin position="1656"/>
        <end position="1666"/>
    </location>
</feature>
<accession>A0A836JGG5</accession>
<evidence type="ECO:0000256" key="2">
    <source>
        <dbReference type="ARBA" id="ARBA00022574"/>
    </source>
</evidence>
<feature type="repeat" description="WD" evidence="4">
    <location>
        <begin position="350"/>
        <end position="385"/>
    </location>
</feature>
<feature type="compositionally biased region" description="Basic and acidic residues" evidence="5">
    <location>
        <begin position="1409"/>
        <end position="1434"/>
    </location>
</feature>
<feature type="region of interest" description="Disordered" evidence="5">
    <location>
        <begin position="900"/>
        <end position="929"/>
    </location>
</feature>
<dbReference type="InterPro" id="IPR001680">
    <property type="entry name" value="WD40_rpt"/>
</dbReference>
<feature type="region of interest" description="Disordered" evidence="5">
    <location>
        <begin position="697"/>
        <end position="791"/>
    </location>
</feature>
<feature type="non-terminal residue" evidence="7">
    <location>
        <position position="1"/>
    </location>
</feature>
<dbReference type="PROSITE" id="PS00678">
    <property type="entry name" value="WD_REPEATS_1"/>
    <property type="match status" value="2"/>
</dbReference>
<feature type="compositionally biased region" description="Polar residues" evidence="5">
    <location>
        <begin position="1703"/>
        <end position="1719"/>
    </location>
</feature>
<feature type="region of interest" description="Disordered" evidence="5">
    <location>
        <begin position="1686"/>
        <end position="1761"/>
    </location>
</feature>
<feature type="region of interest" description="Disordered" evidence="5">
    <location>
        <begin position="1260"/>
        <end position="1305"/>
    </location>
</feature>
<feature type="region of interest" description="Disordered" evidence="5">
    <location>
        <begin position="1349"/>
        <end position="1377"/>
    </location>
</feature>
<proteinExistence type="predicted"/>
<feature type="compositionally biased region" description="Low complexity" evidence="5">
    <location>
        <begin position="1205"/>
        <end position="1219"/>
    </location>
</feature>
<keyword evidence="8" id="KW-1185">Reference proteome</keyword>
<feature type="compositionally biased region" description="Polar residues" evidence="5">
    <location>
        <begin position="1580"/>
        <end position="1590"/>
    </location>
</feature>
<feature type="non-terminal residue" evidence="7">
    <location>
        <position position="2114"/>
    </location>
</feature>
<organism evidence="7 8">
    <name type="scientific">Pseudoatta argentina</name>
    <dbReference type="NCBI Taxonomy" id="621737"/>
    <lineage>
        <taxon>Eukaryota</taxon>
        <taxon>Metazoa</taxon>
        <taxon>Ecdysozoa</taxon>
        <taxon>Arthropoda</taxon>
        <taxon>Hexapoda</taxon>
        <taxon>Insecta</taxon>
        <taxon>Pterygota</taxon>
        <taxon>Neoptera</taxon>
        <taxon>Endopterygota</taxon>
        <taxon>Hymenoptera</taxon>
        <taxon>Apocrita</taxon>
        <taxon>Aculeata</taxon>
        <taxon>Formicoidea</taxon>
        <taxon>Formicidae</taxon>
        <taxon>Myrmicinae</taxon>
        <taxon>Pseudoatta</taxon>
    </lineage>
</organism>
<dbReference type="EMBL" id="JAANIA010001745">
    <property type="protein sequence ID" value="KAG5319371.1"/>
    <property type="molecule type" value="Genomic_DNA"/>
</dbReference>
<feature type="compositionally biased region" description="Acidic residues" evidence="5">
    <location>
        <begin position="1932"/>
        <end position="1944"/>
    </location>
</feature>
<dbReference type="InterPro" id="IPR015943">
    <property type="entry name" value="WD40/YVTN_repeat-like_dom_sf"/>
</dbReference>
<comment type="caution">
    <text evidence="7">The sequence shown here is derived from an EMBL/GenBank/DDBJ whole genome shotgun (WGS) entry which is preliminary data.</text>
</comment>
<dbReference type="SUPFAM" id="SSF50978">
    <property type="entry name" value="WD40 repeat-like"/>
    <property type="match status" value="1"/>
</dbReference>
<evidence type="ECO:0000313" key="7">
    <source>
        <dbReference type="EMBL" id="KAG5319371.1"/>
    </source>
</evidence>
<feature type="compositionally biased region" description="Polar residues" evidence="5">
    <location>
        <begin position="1093"/>
        <end position="1107"/>
    </location>
</feature>
<feature type="region of interest" description="Disordered" evidence="5">
    <location>
        <begin position="961"/>
        <end position="1002"/>
    </location>
</feature>
<feature type="compositionally biased region" description="Acidic residues" evidence="5">
    <location>
        <begin position="1640"/>
        <end position="1651"/>
    </location>
</feature>
<dbReference type="Gene3D" id="2.130.10.10">
    <property type="entry name" value="YVTN repeat-like/Quinoprotein amine dehydrogenase"/>
    <property type="match status" value="2"/>
</dbReference>
<feature type="compositionally biased region" description="Polar residues" evidence="5">
    <location>
        <begin position="1947"/>
        <end position="1963"/>
    </location>
</feature>
<keyword evidence="3" id="KW-0677">Repeat</keyword>
<keyword evidence="1" id="KW-0597">Phosphoprotein</keyword>
<dbReference type="InterPro" id="IPR044285">
    <property type="entry name" value="PWP1"/>
</dbReference>
<feature type="region of interest" description="Disordered" evidence="5">
    <location>
        <begin position="1022"/>
        <end position="1113"/>
    </location>
</feature>
<evidence type="ECO:0000256" key="3">
    <source>
        <dbReference type="ARBA" id="ARBA00022737"/>
    </source>
</evidence>
<dbReference type="InterPro" id="IPR019775">
    <property type="entry name" value="WD40_repeat_CS"/>
</dbReference>
<dbReference type="GO" id="GO:0005634">
    <property type="term" value="C:nucleus"/>
    <property type="evidence" value="ECO:0007669"/>
    <property type="project" value="TreeGrafter"/>
</dbReference>
<sequence length="2114" mass="234369">MEANIISCTTWVKKGIAAAIPEKVELRPDELEKIIKETQATLNNDDSDEERSKTQSNTEKKGESSNAGIDEYNFKAYDNECKRKIFKYSEYNKNIFDSFIFVLAGNMYCHISNLATFDASGKDPLITNDEEDSDKEDDIIKADDNLVLFGHVEGDASILEVFGSYSVFKWLNYDPTTPKPSNLCAIGSMTPIIEVWDLDLIDCLEPAYKLGRKPNKMKKQKRIGHRDAVLDVSWNHNYTHVLASGSADQTVLLWDLENGKPVNKLGPFNEKVQTLKWHPQETHQLLIGCADGLIKLYDCMNEVPIIQWKSLGEVERVLWNHHDPNYCIVSTDNGYIEYFDVRKHKPLWQFKAHEKEVTGLSLSTSCRDLLVSCSNDGVIKIWDIDQEFPTFIWEQTSNLGAIQCLAANPDNGFVFTVGGDNKEHNFKVLDFTEIPTVRERFVKRIASKTLTEFRQEEMNVTEDMENMEIENQESSSIKESDYGPSIRLNVIARRKFLIVLRRYELLDMDVSDSIDKSWDHPWTTEEMRKKRREWSLAGDVGLLKHLQQFSENLVSKANKTQAALDTLTTQLKETGILVDNVTNTSLALANTQFIESRVQEDDIEIKENLDEKQENVKIQESTPENLLASISESVKQGLSIMNEKYKVMDVACSDSEEEDEGGAVVFSVIVGPNDPYQDRPLPYVIGSDKWITSNKIGLESSSSESEQADEERDESESEKEDTDVRKVFNSRHNPEINIARLSSSSSDSDNYNDHSNNISYENNKTDITSQNNINSASESATPNNVSKSNETTPNFAEELAKRLGTVRQAQKPVGVDEINDLFASEKDEDVFNSSDNLFSGKKDLFDDQVSANVWKEKPIKSYKNNNIIPASIDVPPPISIVSTKPKSAIDDLFADADSEEDSDDIFSSKNVIKKRPKEPVASDNAYPTNMEDLPKKFLDVIAPGKIATSTPESNIVNATSLFSDDENDDADLFGNSKKQSHKPANASSSTNTTQESSKKKPIGGEWILGNVLASDIESKLSSRIMQRRQESSESSDSDAPGNFDSATRSNVESASTTTNHSSQNPAENLSAIGNNTSSGVSMQPPSIDITAGSGLSNFPSPRMSSTRVKSEEIYRERVTSDSLFTARTYYPANANSTNANSNNQQQQQQQSGQEQQSTSSALLQDDVFENDDLFEPPPLPSKSDSKRTTKSKISSLFDDSDSGDEFFSAASSGSRSQKSTDFHVTVSSSDRTKLVPKSGGLFDDDVDIFGSKDAPDVNIFGAASKSGPRDAASNGPSSVIPKNNNDNSQNTRMEPKKISLFDDDDDGDLFGAKPTKLKNERKTNIFEDEDDLFLSTKASSIEKDVAVKPKIDSPKNVSSLETEKKNRNDPSDHLDELFSKTTRSRSILFEDDDYDDLFGKKNTAPCDNDQLKSKEEASKDIAEQAQKLPEENKSQVESLNLNRDVKATVESSIVVRNDFDEEKSEDEIKEISSNIEEDGIMKKNSPPKTLSIRTISPPSEEHGNQQAPRHLVSGKIKNLMGKMGDLKILSPMDAPPLWRRSEDKTDEEEDIMDRDIADMGVSGHVSPPSISEGSTRKESSYSTISTTSNAEAAINFDDLAQVETLSTTASKSRVRIQAKRRPQSRHARKSALRHSGIDFDTVDNGDNDNSQEESHTSTCSSSKDPSAALTISVSDCLITNDNIHRSAVDPASTDDRSELGSISKESSMSVNKNTLLSPSTDEEDLFDVPPDLPEDPQKEDALFGRAPILSPIDGGQSDKTPVVIKSLIDTVIRKVDEIDTDVNATNNENNKQNSSEFARSDVDTKSDTFKSIKNKDDKHKEIDDEQGNVRKASSEEPSDPLRDSTHDPLKDPSQLFAFVTKTPSPEKNKGLLFSEPDDSLFSSSSAKKPNESQKKILGLFAEDDMGGDLFSTAPLKKTVKKPLRDTKIGLFGDDDDAQNDDDDSLFGNLSSKAKLDNQPSNSILAGRKKNNIFDDDDDDDSSLFIESSGHSQKSDSTSFSEPKQDSQIDSQAKSSNLKDIFGNAPHDGDDDDIDLFATKKIVPKKVVAPSKSLFASDDDDDHIFGKQPSAMESKTRTTIIAPSSRSAMKKPVTKDLKKTAEKIIEDPLSLLQDD</sequence>
<dbReference type="PANTHER" id="PTHR14091:SF0">
    <property type="entry name" value="PERIODIC TRYPTOPHAN PROTEIN 1 HOMOLOG"/>
    <property type="match status" value="1"/>
</dbReference>
<feature type="region of interest" description="Disordered" evidence="5">
    <location>
        <begin position="1527"/>
        <end position="1592"/>
    </location>
</feature>
<feature type="compositionally biased region" description="Basic and acidic residues" evidence="5">
    <location>
        <begin position="1839"/>
        <end position="1850"/>
    </location>
</feature>
<dbReference type="PANTHER" id="PTHR14091">
    <property type="entry name" value="PERIODIC TRYPTOPHAN PROTEIN 1"/>
    <property type="match status" value="1"/>
</dbReference>
<feature type="compositionally biased region" description="Low complexity" evidence="5">
    <location>
        <begin position="742"/>
        <end position="759"/>
    </location>
</feature>
<feature type="region of interest" description="Disordered" evidence="5">
    <location>
        <begin position="1605"/>
        <end position="1666"/>
    </location>
</feature>
<evidence type="ECO:0000256" key="4">
    <source>
        <dbReference type="PROSITE-ProRule" id="PRU00221"/>
    </source>
</evidence>
<feature type="repeat" description="WD" evidence="4">
    <location>
        <begin position="222"/>
        <end position="264"/>
    </location>
</feature>
<feature type="region of interest" description="Disordered" evidence="5">
    <location>
        <begin position="1132"/>
        <end position="1242"/>
    </location>
</feature>
<evidence type="ECO:0000259" key="6">
    <source>
        <dbReference type="Pfam" id="PF15255"/>
    </source>
</evidence>
<keyword evidence="2 4" id="KW-0853">WD repeat</keyword>
<feature type="region of interest" description="Disordered" evidence="5">
    <location>
        <begin position="1400"/>
        <end position="1439"/>
    </location>
</feature>
<feature type="region of interest" description="Disordered" evidence="5">
    <location>
        <begin position="1776"/>
        <end position="1892"/>
    </location>
</feature>
<feature type="compositionally biased region" description="Polar residues" evidence="5">
    <location>
        <begin position="1044"/>
        <end position="1084"/>
    </location>
</feature>
<evidence type="ECO:0000256" key="5">
    <source>
        <dbReference type="SAM" id="MobiDB-lite"/>
    </source>
</evidence>
<feature type="region of interest" description="Disordered" evidence="5">
    <location>
        <begin position="2057"/>
        <end position="2076"/>
    </location>
</feature>
<feature type="compositionally biased region" description="Polar residues" evidence="5">
    <location>
        <begin position="985"/>
        <end position="995"/>
    </location>
</feature>
<dbReference type="PROSITE" id="PS50294">
    <property type="entry name" value="WD_REPEATS_REGION"/>
    <property type="match status" value="2"/>
</dbReference>
<feature type="region of interest" description="Disordered" evidence="5">
    <location>
        <begin position="38"/>
        <end position="65"/>
    </location>
</feature>
<feature type="compositionally biased region" description="Polar residues" evidence="5">
    <location>
        <begin position="1782"/>
        <end position="1797"/>
    </location>
</feature>
<feature type="compositionally biased region" description="Basic and acidic residues" evidence="5">
    <location>
        <begin position="1798"/>
        <end position="1822"/>
    </location>
</feature>
<dbReference type="Proteomes" id="UP000668214">
    <property type="component" value="Unassembled WGS sequence"/>
</dbReference>
<dbReference type="SMART" id="SM00320">
    <property type="entry name" value="WD40"/>
    <property type="match status" value="5"/>
</dbReference>
<dbReference type="InterPro" id="IPR036322">
    <property type="entry name" value="WD40_repeat_dom_sf"/>
</dbReference>
<evidence type="ECO:0000313" key="8">
    <source>
        <dbReference type="Proteomes" id="UP000668214"/>
    </source>
</evidence>
<feature type="compositionally biased region" description="Low complexity" evidence="5">
    <location>
        <begin position="1871"/>
        <end position="1885"/>
    </location>
</feature>
<feature type="region of interest" description="Disordered" evidence="5">
    <location>
        <begin position="1465"/>
        <end position="1509"/>
    </location>
</feature>
<dbReference type="PROSITE" id="PS50082">
    <property type="entry name" value="WD_REPEATS_2"/>
    <property type="match status" value="2"/>
</dbReference>
<reference evidence="7" key="1">
    <citation type="submission" date="2020-02" db="EMBL/GenBank/DDBJ databases">
        <title>Relaxed selection underlies rapid genomic changes in the transitions from sociality to social parasitism in ants.</title>
        <authorList>
            <person name="Bi X."/>
        </authorList>
    </citation>
    <scope>NUCLEOTIDE SEQUENCE</scope>
    <source>
        <strain evidence="7">BGI-DK2014c</strain>
        <tissue evidence="7">Whole body</tissue>
    </source>
</reference>
<dbReference type="GO" id="GO:0006364">
    <property type="term" value="P:rRNA processing"/>
    <property type="evidence" value="ECO:0007669"/>
    <property type="project" value="InterPro"/>
</dbReference>
<feature type="compositionally biased region" description="Basic and acidic residues" evidence="5">
    <location>
        <begin position="1686"/>
        <end position="1698"/>
    </location>
</feature>
<feature type="compositionally biased region" description="Polar residues" evidence="5">
    <location>
        <begin position="1486"/>
        <end position="1497"/>
    </location>
</feature>
<dbReference type="Pfam" id="PF15255">
    <property type="entry name" value="CAP-ZIP_m"/>
    <property type="match status" value="1"/>
</dbReference>
<feature type="compositionally biased region" description="Basic and acidic residues" evidence="5">
    <location>
        <begin position="1361"/>
        <end position="1377"/>
    </location>
</feature>
<evidence type="ECO:0000256" key="1">
    <source>
        <dbReference type="ARBA" id="ARBA00022553"/>
    </source>
</evidence>
<feature type="compositionally biased region" description="Low complexity" evidence="5">
    <location>
        <begin position="1132"/>
        <end position="1161"/>
    </location>
</feature>
<feature type="compositionally biased region" description="Acidic residues" evidence="5">
    <location>
        <begin position="706"/>
        <end position="721"/>
    </location>
</feature>
<name>A0A836JGG5_9HYME</name>
<feature type="compositionally biased region" description="Basic and acidic residues" evidence="5">
    <location>
        <begin position="50"/>
        <end position="63"/>
    </location>
</feature>
<feature type="compositionally biased region" description="Basic residues" evidence="5">
    <location>
        <begin position="1612"/>
        <end position="1632"/>
    </location>
</feature>
<gene>
    <name evidence="7" type="primary">Pwp1</name>
    <name evidence="7" type="ORF">G6Z78_0009261</name>
</gene>
<feature type="compositionally biased region" description="Polar residues" evidence="5">
    <location>
        <begin position="1274"/>
        <end position="1292"/>
    </location>
</feature>
<feature type="domain" description="FAM21/CAPZIP" evidence="6">
    <location>
        <begin position="1567"/>
        <end position="1646"/>
    </location>
</feature>
<feature type="compositionally biased region" description="Polar residues" evidence="5">
    <location>
        <begin position="1984"/>
        <end position="2017"/>
    </location>
</feature>
<dbReference type="Pfam" id="PF00400">
    <property type="entry name" value="WD40"/>
    <property type="match status" value="2"/>
</dbReference>